<dbReference type="EMBL" id="JBHRTD010000018">
    <property type="protein sequence ID" value="MFC3140621.1"/>
    <property type="molecule type" value="Genomic_DNA"/>
</dbReference>
<proteinExistence type="predicted"/>
<keyword evidence="2" id="KW-1185">Reference proteome</keyword>
<reference evidence="2" key="1">
    <citation type="journal article" date="2019" name="Int. J. Syst. Evol. Microbiol.">
        <title>The Global Catalogue of Microorganisms (GCM) 10K type strain sequencing project: providing services to taxonomists for standard genome sequencing and annotation.</title>
        <authorList>
            <consortium name="The Broad Institute Genomics Platform"/>
            <consortium name="The Broad Institute Genome Sequencing Center for Infectious Disease"/>
            <person name="Wu L."/>
            <person name="Ma J."/>
        </authorList>
    </citation>
    <scope>NUCLEOTIDE SEQUENCE [LARGE SCALE GENOMIC DNA]</scope>
    <source>
        <strain evidence="2">KCTC 52277</strain>
    </source>
</reference>
<dbReference type="Proteomes" id="UP001595621">
    <property type="component" value="Unassembled WGS sequence"/>
</dbReference>
<comment type="caution">
    <text evidence="1">The sequence shown here is derived from an EMBL/GenBank/DDBJ whole genome shotgun (WGS) entry which is preliminary data.</text>
</comment>
<sequence length="127" mass="14507">MNRHWKEFKDFGGVELNDTFVLSWGFQSDILTLNLLVSLWPESPHYEPPKEHEFTCYKEGKLIFHAVPSVEGFKPMEDVLPTEDPDGSVDYGSIDDLYEDGNGTWLIASDFGEFKFRSSGFDFTVAT</sequence>
<organism evidence="1 2">
    <name type="scientific">Shewanella submarina</name>
    <dbReference type="NCBI Taxonomy" id="2016376"/>
    <lineage>
        <taxon>Bacteria</taxon>
        <taxon>Pseudomonadati</taxon>
        <taxon>Pseudomonadota</taxon>
        <taxon>Gammaproteobacteria</taxon>
        <taxon>Alteromonadales</taxon>
        <taxon>Shewanellaceae</taxon>
        <taxon>Shewanella</taxon>
    </lineage>
</organism>
<name>A0ABV7GM86_9GAMM</name>
<accession>A0ABV7GM86</accession>
<evidence type="ECO:0000313" key="2">
    <source>
        <dbReference type="Proteomes" id="UP001595621"/>
    </source>
</evidence>
<evidence type="ECO:0000313" key="1">
    <source>
        <dbReference type="EMBL" id="MFC3140621.1"/>
    </source>
</evidence>
<protein>
    <submittedName>
        <fullName evidence="1">Uncharacterized protein</fullName>
    </submittedName>
</protein>
<gene>
    <name evidence="1" type="ORF">ACFOE0_20930</name>
</gene>
<dbReference type="RefSeq" id="WP_248934485.1">
    <property type="nucleotide sequence ID" value="NZ_JAKILF010000001.1"/>
</dbReference>